<feature type="binding site" evidence="9">
    <location>
        <begin position="233"/>
        <end position="240"/>
    </location>
    <ligand>
        <name>ATP</name>
        <dbReference type="ChEBI" id="CHEBI:30616"/>
    </ligand>
</feature>
<keyword evidence="1 9" id="KW-0547">Nucleotide-binding</keyword>
<comment type="catalytic activity">
    <reaction evidence="8">
        <text>ATP + H2O = ADP + phosphate + H(+)</text>
        <dbReference type="Rhea" id="RHEA:13065"/>
        <dbReference type="ChEBI" id="CHEBI:15377"/>
        <dbReference type="ChEBI" id="CHEBI:15378"/>
        <dbReference type="ChEBI" id="CHEBI:30616"/>
        <dbReference type="ChEBI" id="CHEBI:43474"/>
        <dbReference type="ChEBI" id="CHEBI:456216"/>
        <dbReference type="EC" id="5.6.2.4"/>
    </reaction>
</comment>
<evidence type="ECO:0000256" key="1">
    <source>
        <dbReference type="ARBA" id="ARBA00022741"/>
    </source>
</evidence>
<keyword evidence="5" id="KW-0413">Isomerase</keyword>
<keyword evidence="12" id="KW-1185">Reference proteome</keyword>
<dbReference type="GO" id="GO:0005829">
    <property type="term" value="C:cytosol"/>
    <property type="evidence" value="ECO:0007669"/>
    <property type="project" value="TreeGrafter"/>
</dbReference>
<evidence type="ECO:0000256" key="3">
    <source>
        <dbReference type="ARBA" id="ARBA00022806"/>
    </source>
</evidence>
<dbReference type="GO" id="GO:0005524">
    <property type="term" value="F:ATP binding"/>
    <property type="evidence" value="ECO:0007669"/>
    <property type="project" value="UniProtKB-UniRule"/>
</dbReference>
<dbReference type="InterPro" id="IPR027417">
    <property type="entry name" value="P-loop_NTPase"/>
</dbReference>
<dbReference type="EMBL" id="CP015378">
    <property type="protein sequence ID" value="ANC76198.1"/>
    <property type="molecule type" value="Genomic_DNA"/>
</dbReference>
<dbReference type="Proteomes" id="UP000076623">
    <property type="component" value="Chromosome"/>
</dbReference>
<feature type="domain" description="UvrD-like helicase ATP-binding" evidence="10">
    <location>
        <begin position="212"/>
        <end position="609"/>
    </location>
</feature>
<dbReference type="RefSeq" id="WP_066391999.1">
    <property type="nucleotide sequence ID" value="NZ_CP015378.1"/>
</dbReference>
<organism evidence="11 12">
    <name type="scientific">Fictibacillus phosphorivorans</name>
    <dbReference type="NCBI Taxonomy" id="1221500"/>
    <lineage>
        <taxon>Bacteria</taxon>
        <taxon>Bacillati</taxon>
        <taxon>Bacillota</taxon>
        <taxon>Bacilli</taxon>
        <taxon>Bacillales</taxon>
        <taxon>Fictibacillaceae</taxon>
        <taxon>Fictibacillus</taxon>
    </lineage>
</organism>
<evidence type="ECO:0000256" key="8">
    <source>
        <dbReference type="ARBA" id="ARBA00048988"/>
    </source>
</evidence>
<keyword evidence="4 9" id="KW-0067">ATP-binding</keyword>
<dbReference type="NCBIfam" id="NF041464">
    <property type="entry name" value="HelD_BACSU"/>
    <property type="match status" value="1"/>
</dbReference>
<evidence type="ECO:0000256" key="6">
    <source>
        <dbReference type="ARBA" id="ARBA00034617"/>
    </source>
</evidence>
<protein>
    <recommendedName>
        <fullName evidence="7">DNA 3'-5' helicase</fullName>
        <ecNumber evidence="7">5.6.2.4</ecNumber>
    </recommendedName>
</protein>
<dbReference type="Pfam" id="PF13361">
    <property type="entry name" value="UvrD_C"/>
    <property type="match status" value="1"/>
</dbReference>
<dbReference type="InterPro" id="IPR014016">
    <property type="entry name" value="UvrD-like_ATP-bd"/>
</dbReference>
<dbReference type="Pfam" id="PF00580">
    <property type="entry name" value="UvrD-helicase"/>
    <property type="match status" value="1"/>
</dbReference>
<proteinExistence type="predicted"/>
<dbReference type="PANTHER" id="PTHR11070">
    <property type="entry name" value="UVRD / RECB / PCRA DNA HELICASE FAMILY MEMBER"/>
    <property type="match status" value="1"/>
</dbReference>
<evidence type="ECO:0000256" key="9">
    <source>
        <dbReference type="PROSITE-ProRule" id="PRU00560"/>
    </source>
</evidence>
<evidence type="ECO:0000256" key="5">
    <source>
        <dbReference type="ARBA" id="ARBA00023235"/>
    </source>
</evidence>
<accession>A0A160IJE2</accession>
<evidence type="ECO:0000256" key="7">
    <source>
        <dbReference type="ARBA" id="ARBA00034808"/>
    </source>
</evidence>
<dbReference type="Gene3D" id="3.40.50.300">
    <property type="entry name" value="P-loop containing nucleotide triphosphate hydrolases"/>
    <property type="match status" value="3"/>
</dbReference>
<evidence type="ECO:0000259" key="10">
    <source>
        <dbReference type="PROSITE" id="PS51198"/>
    </source>
</evidence>
<evidence type="ECO:0000313" key="12">
    <source>
        <dbReference type="Proteomes" id="UP000076623"/>
    </source>
</evidence>
<dbReference type="GO" id="GO:0000725">
    <property type="term" value="P:recombinational repair"/>
    <property type="evidence" value="ECO:0007669"/>
    <property type="project" value="TreeGrafter"/>
</dbReference>
<evidence type="ECO:0000313" key="11">
    <source>
        <dbReference type="EMBL" id="ANC76198.1"/>
    </source>
</evidence>
<dbReference type="KEGG" id="fpn:ABE65_004990"/>
<dbReference type="PROSITE" id="PS51198">
    <property type="entry name" value="UVRD_HELICASE_ATP_BIND"/>
    <property type="match status" value="1"/>
</dbReference>
<dbReference type="InterPro" id="IPR014017">
    <property type="entry name" value="DNA_helicase_UvrD-like_C"/>
</dbReference>
<comment type="catalytic activity">
    <reaction evidence="6">
        <text>Couples ATP hydrolysis with the unwinding of duplex DNA by translocating in the 3'-5' direction.</text>
        <dbReference type="EC" id="5.6.2.4"/>
    </reaction>
</comment>
<sequence length="771" mass="88735">MTTWNQEQQKEQKRVDQVIHKLADETDKLLEHLGGKKADVVQIRKNFWSDVTVNLEDADDAIETAASIKQQSELLSEIERSHTSAETRLKTYEKLKSSPYFGRIDFKEDGEKSAEQVYIGIASYYDEPSSTFLVHDWRAPISSLYYDHSLGEADYRAPSGNIEGQLELKRQFMIKNANITGMFDTGEAIGDDLLQHVLGNQANTQMKSIVATIQKEQNAIIRNTTSDLLVVQGAAGCGKTSAALQRVAFLLYRDRETIQSHHVVLFSPNNMFNSYVANVLPELGEENMEQTTFQAYVDHHLGRDYSIETPFEQMEELLSEKGDSKRVEAIKFKASVEFLEAIHRYAETLSKSGIPFLNVKFRDRIVIRSKQISEYFYSLDQKETVPYRMKKTVAWILEELKKIERRERKKPWVEKEIQLLDRNVYTRLYEKLEERNKYGADSFNDLSSEQKVLSAYVTRIAFKSLRESIEQFSFLDVKSLYAKLFQKNKRLIEDVNTWNEICNQTLFNLKQNHLANEDATPLLYVKELLVGFQSNAAVRHVFIDEAQDFSPFQFAFIQRVFPRANLTILGDLNQSIYAHASGETFSMLKNLLNKKNPETITLKRSYRSTKEIVEFTRSLLKDGNEIIPFNRSGDKPVIAAVEREEDHLNEVKDLVGNWLDKGHETIAVICRSAKESKDVYEKLKDNLDVRLMIDEDASFQKGVIVIPSYLAKGIEFDAVAIFDASGYQLERERKLFYTVCTRAMHELTVFYTGKPCPFIEGASENLYEVVQ</sequence>
<gene>
    <name evidence="11" type="ORF">ABE65_004990</name>
</gene>
<evidence type="ECO:0000256" key="4">
    <source>
        <dbReference type="ARBA" id="ARBA00022840"/>
    </source>
</evidence>
<reference evidence="11 12" key="1">
    <citation type="submission" date="2016-04" db="EMBL/GenBank/DDBJ databases">
        <title>Complete genome sequence of Fictibacillus phosphorivorans G25-29, a strain toxic to nematodes.</title>
        <authorList>
            <person name="Zheng Z."/>
        </authorList>
    </citation>
    <scope>NUCLEOTIDE SEQUENCE [LARGE SCALE GENOMIC DNA]</scope>
    <source>
        <strain evidence="11 12">G25-29</strain>
    </source>
</reference>
<dbReference type="EC" id="5.6.2.4" evidence="7"/>
<name>A0A160IJE2_9BACL</name>
<dbReference type="STRING" id="1221500.ABE65_004990"/>
<keyword evidence="3 9" id="KW-0347">Helicase</keyword>
<dbReference type="PANTHER" id="PTHR11070:SF17">
    <property type="entry name" value="DNA HELICASE IV"/>
    <property type="match status" value="1"/>
</dbReference>
<dbReference type="GO" id="GO:0043138">
    <property type="term" value="F:3'-5' DNA helicase activity"/>
    <property type="evidence" value="ECO:0007669"/>
    <property type="project" value="UniProtKB-EC"/>
</dbReference>
<dbReference type="InterPro" id="IPR000212">
    <property type="entry name" value="DNA_helicase_UvrD/REP"/>
</dbReference>
<dbReference type="GO" id="GO:0016887">
    <property type="term" value="F:ATP hydrolysis activity"/>
    <property type="evidence" value="ECO:0007669"/>
    <property type="project" value="RHEA"/>
</dbReference>
<keyword evidence="2 9" id="KW-0378">Hydrolase</keyword>
<dbReference type="InterPro" id="IPR048228">
    <property type="entry name" value="HelD_bacillota"/>
</dbReference>
<dbReference type="AlphaFoldDB" id="A0A160IJE2"/>
<dbReference type="GO" id="GO:0003677">
    <property type="term" value="F:DNA binding"/>
    <property type="evidence" value="ECO:0007669"/>
    <property type="project" value="InterPro"/>
</dbReference>
<dbReference type="SUPFAM" id="SSF52540">
    <property type="entry name" value="P-loop containing nucleoside triphosphate hydrolases"/>
    <property type="match status" value="1"/>
</dbReference>
<evidence type="ECO:0000256" key="2">
    <source>
        <dbReference type="ARBA" id="ARBA00022801"/>
    </source>
</evidence>